<feature type="transmembrane region" description="Helical" evidence="1">
    <location>
        <begin position="42"/>
        <end position="66"/>
    </location>
</feature>
<dbReference type="AlphaFoldDB" id="W2C790"/>
<feature type="transmembrane region" description="Helical" evidence="1">
    <location>
        <begin position="78"/>
        <end position="99"/>
    </location>
</feature>
<gene>
    <name evidence="2" type="ORF">N425_04790</name>
</gene>
<keyword evidence="1" id="KW-0812">Transmembrane</keyword>
<reference evidence="2 3" key="1">
    <citation type="submission" date="2013-11" db="EMBL/GenBank/DDBJ databases">
        <title>Single cell genomics of uncultured Tannerella BU063 (oral taxon 286).</title>
        <authorList>
            <person name="Beall C.J."/>
            <person name="Campbell A.G."/>
            <person name="Griffen A.L."/>
            <person name="Podar M."/>
            <person name="Leys E.J."/>
        </authorList>
    </citation>
    <scope>NUCLEOTIDE SEQUENCE [LARGE SCALE GENOMIC DNA]</scope>
    <source>
        <strain evidence="2">Cell 2</strain>
    </source>
</reference>
<keyword evidence="1" id="KW-0472">Membrane</keyword>
<proteinExistence type="predicted"/>
<organism evidence="2 3">
    <name type="scientific">Tannerella sp. oral taxon BU063 isolate Cell 2</name>
    <dbReference type="NCBI Taxonomy" id="1411148"/>
    <lineage>
        <taxon>Bacteria</taxon>
        <taxon>Pseudomonadati</taxon>
        <taxon>Bacteroidota</taxon>
        <taxon>Bacteroidia</taxon>
        <taxon>Bacteroidales</taxon>
        <taxon>Tannerellaceae</taxon>
        <taxon>Tannerella</taxon>
    </lineage>
</organism>
<comment type="caution">
    <text evidence="2">The sequence shown here is derived from an EMBL/GenBank/DDBJ whole genome shotgun (WGS) entry which is preliminary data.</text>
</comment>
<dbReference type="EMBL" id="AYUF01000365">
    <property type="protein sequence ID" value="ETK02377.1"/>
    <property type="molecule type" value="Genomic_DNA"/>
</dbReference>
<evidence type="ECO:0000313" key="2">
    <source>
        <dbReference type="EMBL" id="ETK02377.1"/>
    </source>
</evidence>
<feature type="transmembrane region" description="Helical" evidence="1">
    <location>
        <begin position="111"/>
        <end position="137"/>
    </location>
</feature>
<sequence length="140" mass="14490">MVAVSVLVPPPTVRVSWAARLTFVTGTVAARTCTSQVLVRLLPSVVVTVIVVFPAAEAVAVIEVVVDVGAATTDVLELVQVSVWLVASEGVIVTLSAIVPPISTVSFSLLIVKAVIGLLAGAWAFWLIVIVCFKAVLSVA</sequence>
<evidence type="ECO:0000313" key="3">
    <source>
        <dbReference type="Proteomes" id="UP000018837"/>
    </source>
</evidence>
<evidence type="ECO:0000256" key="1">
    <source>
        <dbReference type="SAM" id="Phobius"/>
    </source>
</evidence>
<protein>
    <submittedName>
        <fullName evidence="2">Uncharacterized protein</fullName>
    </submittedName>
</protein>
<dbReference type="Proteomes" id="UP000018837">
    <property type="component" value="Unassembled WGS sequence"/>
</dbReference>
<keyword evidence="1" id="KW-1133">Transmembrane helix</keyword>
<name>W2C790_9BACT</name>
<accession>W2C790</accession>